<gene>
    <name evidence="1" type="ORF">CVO96_19945</name>
</gene>
<sequence>MKATQALVTVEVRNSRPHRVTWNDRLYPVTALHDEWRAGGRWWLGESARDCFLVDLGPLTAELHQEDASGRWWLARLQD</sequence>
<dbReference type="EMBL" id="PPPD01000004">
    <property type="protein sequence ID" value="PNY79395.1"/>
    <property type="molecule type" value="Genomic_DNA"/>
</dbReference>
<dbReference type="OrthoDB" id="71423at2"/>
<evidence type="ECO:0000313" key="1">
    <source>
        <dbReference type="EMBL" id="PNY79395.1"/>
    </source>
</evidence>
<comment type="caution">
    <text evidence="1">The sequence shown here is derived from an EMBL/GenBank/DDBJ whole genome shotgun (WGS) entry which is preliminary data.</text>
</comment>
<evidence type="ECO:0000313" key="2">
    <source>
        <dbReference type="Proteomes" id="UP000236379"/>
    </source>
</evidence>
<keyword evidence="2" id="KW-1185">Reference proteome</keyword>
<reference evidence="1 2" key="1">
    <citation type="submission" date="2018-01" db="EMBL/GenBank/DDBJ databases">
        <title>Deinococcus koreensis sp. nov., a radiation-resistant bacterium isolated from river water.</title>
        <authorList>
            <person name="Choi A."/>
        </authorList>
    </citation>
    <scope>NUCLEOTIDE SEQUENCE [LARGE SCALE GENOMIC DNA]</scope>
    <source>
        <strain evidence="1 2">SJW1-2</strain>
    </source>
</reference>
<accession>A0A2K3US81</accession>
<organism evidence="1 2">
    <name type="scientific">Deinococcus koreensis</name>
    <dbReference type="NCBI Taxonomy" id="2054903"/>
    <lineage>
        <taxon>Bacteria</taxon>
        <taxon>Thermotogati</taxon>
        <taxon>Deinococcota</taxon>
        <taxon>Deinococci</taxon>
        <taxon>Deinococcales</taxon>
        <taxon>Deinococcaceae</taxon>
        <taxon>Deinococcus</taxon>
    </lineage>
</organism>
<proteinExistence type="predicted"/>
<dbReference type="Proteomes" id="UP000236379">
    <property type="component" value="Unassembled WGS sequence"/>
</dbReference>
<dbReference type="AlphaFoldDB" id="A0A2K3US81"/>
<protein>
    <submittedName>
        <fullName evidence="1">Uncharacterized protein</fullName>
    </submittedName>
</protein>
<dbReference type="RefSeq" id="WP_103314223.1">
    <property type="nucleotide sequence ID" value="NZ_PPPD01000004.1"/>
</dbReference>
<name>A0A2K3US81_9DEIO</name>